<sequence length="132" mass="15626">MNLLYTIVIRKAINKYYRYIVCKNLFVSVLYLLIFHIFVVNILTNTLIVDLNKNIFPPYVQAKYPNMLISSLIYSLFTCSKIQNNPQRDINSRMDNIWNRISKQDKIKLAENPQHLQFSNFNKSNSTTNLFI</sequence>
<protein>
    <submittedName>
        <fullName evidence="2">Uncharacterized protein</fullName>
    </submittedName>
</protein>
<reference evidence="3" key="2">
    <citation type="submission" date="2015-07" db="EMBL/GenBank/DDBJ databases">
        <title>Contrasting host-pathogen interactions and genome evolution in two generalist and specialist microsporidian pathogens of mosquitoes.</title>
        <authorList>
            <consortium name="The Broad Institute Genomics Platform"/>
            <consortium name="The Broad Institute Genome Sequencing Center for Infectious Disease"/>
            <person name="Cuomo C.A."/>
            <person name="Sanscrainte N.D."/>
            <person name="Goldberg J.M."/>
            <person name="Heiman D."/>
            <person name="Young S."/>
            <person name="Zeng Q."/>
            <person name="Becnel J.J."/>
            <person name="Birren B.W."/>
        </authorList>
    </citation>
    <scope>NUCLEOTIDE SEQUENCE [LARGE SCALE GENOMIC DNA]</scope>
    <source>
        <strain evidence="3">USNM 41457</strain>
    </source>
</reference>
<comment type="caution">
    <text evidence="2">The sequence shown here is derived from an EMBL/GenBank/DDBJ whole genome shotgun (WGS) entry which is preliminary data.</text>
</comment>
<proteinExistence type="predicted"/>
<evidence type="ECO:0000256" key="1">
    <source>
        <dbReference type="SAM" id="Phobius"/>
    </source>
</evidence>
<evidence type="ECO:0000313" key="2">
    <source>
        <dbReference type="EMBL" id="EJW04032.1"/>
    </source>
</evidence>
<keyword evidence="1" id="KW-0812">Transmembrane</keyword>
<organism evidence="2 3">
    <name type="scientific">Edhazardia aedis (strain USNM 41457)</name>
    <name type="common">Microsporidian parasite</name>
    <dbReference type="NCBI Taxonomy" id="1003232"/>
    <lineage>
        <taxon>Eukaryota</taxon>
        <taxon>Fungi</taxon>
        <taxon>Fungi incertae sedis</taxon>
        <taxon>Microsporidia</taxon>
        <taxon>Edhazardia</taxon>
    </lineage>
</organism>
<dbReference type="Proteomes" id="UP000003163">
    <property type="component" value="Unassembled WGS sequence"/>
</dbReference>
<reference evidence="2 3" key="1">
    <citation type="submission" date="2011-08" db="EMBL/GenBank/DDBJ databases">
        <authorList>
            <person name="Liu Z.J."/>
            <person name="Shi F.L."/>
            <person name="Lu J.Q."/>
            <person name="Li M."/>
            <person name="Wang Z.L."/>
        </authorList>
    </citation>
    <scope>NUCLEOTIDE SEQUENCE [LARGE SCALE GENOMIC DNA]</scope>
    <source>
        <strain evidence="2 3">USNM 41457</strain>
    </source>
</reference>
<dbReference type="HOGENOM" id="CLU_1917035_0_0_1"/>
<dbReference type="VEuPathDB" id="MicrosporidiaDB:EDEG_01666"/>
<feature type="transmembrane region" description="Helical" evidence="1">
    <location>
        <begin position="21"/>
        <end position="44"/>
    </location>
</feature>
<gene>
    <name evidence="2" type="ORF">EDEG_01666</name>
</gene>
<name>J9DRT8_EDHAE</name>
<evidence type="ECO:0000313" key="3">
    <source>
        <dbReference type="Proteomes" id="UP000003163"/>
    </source>
</evidence>
<keyword evidence="1" id="KW-1133">Transmembrane helix</keyword>
<accession>J9DRT8</accession>
<keyword evidence="3" id="KW-1185">Reference proteome</keyword>
<keyword evidence="1" id="KW-0472">Membrane</keyword>
<dbReference type="AlphaFoldDB" id="J9DRT8"/>
<dbReference type="EMBL" id="AFBI03000025">
    <property type="protein sequence ID" value="EJW04032.1"/>
    <property type="molecule type" value="Genomic_DNA"/>
</dbReference>
<dbReference type="InParanoid" id="J9DRT8"/>